<evidence type="ECO:0000313" key="3">
    <source>
        <dbReference type="Proteomes" id="UP000265768"/>
    </source>
</evidence>
<proteinExistence type="predicted"/>
<dbReference type="Proteomes" id="UP000265768">
    <property type="component" value="Unassembled WGS sequence"/>
</dbReference>
<accession>A0A3A4AD30</accession>
<dbReference type="AlphaFoldDB" id="A0A3A4AD30"/>
<name>A0A3A4AD30_9ACTN</name>
<evidence type="ECO:0000256" key="1">
    <source>
        <dbReference type="SAM" id="MobiDB-lite"/>
    </source>
</evidence>
<gene>
    <name evidence="2" type="ORF">D5H75_26720</name>
</gene>
<organism evidence="2 3">
    <name type="scientific">Bailinhaonella thermotolerans</name>
    <dbReference type="NCBI Taxonomy" id="1070861"/>
    <lineage>
        <taxon>Bacteria</taxon>
        <taxon>Bacillati</taxon>
        <taxon>Actinomycetota</taxon>
        <taxon>Actinomycetes</taxon>
        <taxon>Streptosporangiales</taxon>
        <taxon>Streptosporangiaceae</taxon>
        <taxon>Bailinhaonella</taxon>
    </lineage>
</organism>
<comment type="caution">
    <text evidence="2">The sequence shown here is derived from an EMBL/GenBank/DDBJ whole genome shotgun (WGS) entry which is preliminary data.</text>
</comment>
<feature type="compositionally biased region" description="Basic and acidic residues" evidence="1">
    <location>
        <begin position="15"/>
        <end position="29"/>
    </location>
</feature>
<dbReference type="EMBL" id="QZEY01000012">
    <property type="protein sequence ID" value="RJL26575.1"/>
    <property type="molecule type" value="Genomic_DNA"/>
</dbReference>
<feature type="compositionally biased region" description="Basic residues" evidence="1">
    <location>
        <begin position="109"/>
        <end position="122"/>
    </location>
</feature>
<protein>
    <submittedName>
        <fullName evidence="2">Uncharacterized protein</fullName>
    </submittedName>
</protein>
<keyword evidence="3" id="KW-1185">Reference proteome</keyword>
<feature type="compositionally biased region" description="Basic and acidic residues" evidence="1">
    <location>
        <begin position="51"/>
        <end position="60"/>
    </location>
</feature>
<evidence type="ECO:0000313" key="2">
    <source>
        <dbReference type="EMBL" id="RJL26575.1"/>
    </source>
</evidence>
<reference evidence="2 3" key="1">
    <citation type="submission" date="2018-09" db="EMBL/GenBank/DDBJ databases">
        <title>YIM 75507 draft genome.</title>
        <authorList>
            <person name="Tang S."/>
            <person name="Feng Y."/>
        </authorList>
    </citation>
    <scope>NUCLEOTIDE SEQUENCE [LARGE SCALE GENOMIC DNA]</scope>
    <source>
        <strain evidence="2 3">YIM 75507</strain>
    </source>
</reference>
<sequence length="122" mass="13310">MEEDRRARACPASARRPDRRDGRRGRADDGPDLGLRLRRTRRPAGPATLARPRDRPDQGADRGQAPHGLAVRPDHQGPPPAGRPPRRLPVPAPDPHRRADPQAAGVPPPRRRGGRTAAGRRA</sequence>
<feature type="region of interest" description="Disordered" evidence="1">
    <location>
        <begin position="1"/>
        <end position="122"/>
    </location>
</feature>
<feature type="compositionally biased region" description="Pro residues" evidence="1">
    <location>
        <begin position="76"/>
        <end position="93"/>
    </location>
</feature>